<reference evidence="2" key="2">
    <citation type="submission" date="2022-08" db="EMBL/GenBank/DDBJ databases">
        <authorList>
            <person name="Poehlein A."/>
            <person name="Guzman J."/>
            <person name="Daniel R."/>
            <person name="Vilcinskas A."/>
        </authorList>
    </citation>
    <scope>NUCLEOTIDE SEQUENCE</scope>
    <source>
        <strain evidence="2">G314FT</strain>
    </source>
</reference>
<proteinExistence type="predicted"/>
<dbReference type="Proteomes" id="UP001058273">
    <property type="component" value="Chromosome"/>
</dbReference>
<feature type="domain" description="DUF1722" evidence="1">
    <location>
        <begin position="20"/>
        <end position="123"/>
    </location>
</feature>
<reference evidence="2" key="1">
    <citation type="submission" date="2022-08" db="EMBL/GenBank/DDBJ databases">
        <title>Genome sequence of Vagococcus luciliae DSM 112651.</title>
        <authorList>
            <person name="Juan G."/>
            <person name="Anja P."/>
            <person name="Rolf D."/>
            <person name="Kampfer P."/>
            <person name="Vilcinskas A."/>
        </authorList>
    </citation>
    <scope>NUCLEOTIDE SEQUENCE</scope>
    <source>
        <strain evidence="2">G314FT</strain>
    </source>
</reference>
<accession>A0ABY5NWY7</accession>
<gene>
    <name evidence="2" type="ORF">G314FT_02550</name>
</gene>
<organism evidence="2 3">
    <name type="scientific">Vagococcus luciliae</name>
    <dbReference type="NCBI Taxonomy" id="2920380"/>
    <lineage>
        <taxon>Bacteria</taxon>
        <taxon>Bacillati</taxon>
        <taxon>Bacillota</taxon>
        <taxon>Bacilli</taxon>
        <taxon>Lactobacillales</taxon>
        <taxon>Enterococcaceae</taxon>
        <taxon>Vagococcus</taxon>
    </lineage>
</organism>
<name>A0ABY5NWY7_9ENTE</name>
<evidence type="ECO:0000259" key="1">
    <source>
        <dbReference type="Pfam" id="PF08349"/>
    </source>
</evidence>
<keyword evidence="3" id="KW-1185">Reference proteome</keyword>
<evidence type="ECO:0000313" key="3">
    <source>
        <dbReference type="Proteomes" id="UP001058273"/>
    </source>
</evidence>
<protein>
    <recommendedName>
        <fullName evidence="1">DUF1722 domain-containing protein</fullName>
    </recommendedName>
</protein>
<dbReference type="InterPro" id="IPR013560">
    <property type="entry name" value="DUF1722"/>
</dbReference>
<evidence type="ECO:0000313" key="2">
    <source>
        <dbReference type="EMBL" id="UUV98164.1"/>
    </source>
</evidence>
<dbReference type="Pfam" id="PF08349">
    <property type="entry name" value="DUF1722"/>
    <property type="match status" value="1"/>
</dbReference>
<sequence length="136" mass="16471">MEQTDKQLLKEFQTSWTKHKYWVMSRSQQAYNDIRLLAKGNQWTQEKHTQYTNKLSELEDYQPTDKTLTVTYQHIWGYFKKIATVEEKNRYKDLIETTPLQSKELENFLKELSQKYHQTYLLNINWGLSSNEINVK</sequence>
<dbReference type="EMBL" id="CP102451">
    <property type="protein sequence ID" value="UUV98164.1"/>
    <property type="molecule type" value="Genomic_DNA"/>
</dbReference>
<dbReference type="RefSeq" id="WP_257701748.1">
    <property type="nucleotide sequence ID" value="NZ_CP102451.1"/>
</dbReference>